<proteinExistence type="predicted"/>
<sequence>MNPKAPEFVAASKAEEATTFTMAEEADTAAPADNEATGPAVAATPSDNDAAQQASHTAEGMAEYLNVIEQVDTVGEIAANLVTYRHPFQISHNEMARFYGGLETHIMPFLGKYGYEELKKIVNASYNEFVDEVTHVINHPHESKKVLSQKYLEFVNVTNRVLTNIMKDFGGDVDGGEASASATGAHDTGSGLQEAAPTSHSESEEEVRGVVVEEGDVDEGRKKENMKVIVLDMAKLALNPTPANNKSTN</sequence>
<dbReference type="Proteomes" id="UP001370758">
    <property type="component" value="Unassembled WGS sequence"/>
</dbReference>
<feature type="compositionally biased region" description="Polar residues" evidence="1">
    <location>
        <begin position="45"/>
        <end position="56"/>
    </location>
</feature>
<accession>A0AAV9W187</accession>
<comment type="caution">
    <text evidence="2">The sequence shown here is derived from an EMBL/GenBank/DDBJ whole genome shotgun (WGS) entry which is preliminary data.</text>
</comment>
<organism evidence="2 3">
    <name type="scientific">Arthrobotrys musiformis</name>
    <dbReference type="NCBI Taxonomy" id="47236"/>
    <lineage>
        <taxon>Eukaryota</taxon>
        <taxon>Fungi</taxon>
        <taxon>Dikarya</taxon>
        <taxon>Ascomycota</taxon>
        <taxon>Pezizomycotina</taxon>
        <taxon>Orbiliomycetes</taxon>
        <taxon>Orbiliales</taxon>
        <taxon>Orbiliaceae</taxon>
        <taxon>Arthrobotrys</taxon>
    </lineage>
</organism>
<evidence type="ECO:0000256" key="1">
    <source>
        <dbReference type="SAM" id="MobiDB-lite"/>
    </source>
</evidence>
<dbReference type="EMBL" id="JAVHJL010000008">
    <property type="protein sequence ID" value="KAK6499143.1"/>
    <property type="molecule type" value="Genomic_DNA"/>
</dbReference>
<protein>
    <submittedName>
        <fullName evidence="2">Uncharacterized protein</fullName>
    </submittedName>
</protein>
<reference evidence="2 3" key="1">
    <citation type="submission" date="2023-08" db="EMBL/GenBank/DDBJ databases">
        <authorList>
            <person name="Palmer J.M."/>
        </authorList>
    </citation>
    <scope>NUCLEOTIDE SEQUENCE [LARGE SCALE GENOMIC DNA]</scope>
    <source>
        <strain evidence="2 3">TWF481</strain>
    </source>
</reference>
<name>A0AAV9W187_9PEZI</name>
<dbReference type="AlphaFoldDB" id="A0AAV9W187"/>
<evidence type="ECO:0000313" key="2">
    <source>
        <dbReference type="EMBL" id="KAK6499143.1"/>
    </source>
</evidence>
<keyword evidence="3" id="KW-1185">Reference proteome</keyword>
<feature type="region of interest" description="Disordered" evidence="1">
    <location>
        <begin position="1"/>
        <end position="56"/>
    </location>
</feature>
<feature type="region of interest" description="Disordered" evidence="1">
    <location>
        <begin position="177"/>
        <end position="224"/>
    </location>
</feature>
<evidence type="ECO:0000313" key="3">
    <source>
        <dbReference type="Proteomes" id="UP001370758"/>
    </source>
</evidence>
<gene>
    <name evidence="2" type="ORF">TWF481_011714</name>
</gene>